<accession>A0A2U8FWJ5</accession>
<dbReference type="Proteomes" id="UP000244892">
    <property type="component" value="Plasmid pTB101"/>
</dbReference>
<sequence length="149" mass="16252">MKIFARLLLCVSVLAGPAAFASPATDRLSTCLTDNTSGKDRKDLARWIFVAMSVHPEIRSLSSVSPETRDQADKTMAALVTRLLTANCEKQTREVVSLEGNMGMYNAFRALGEVAMRELMGSPEVAASVGGYVRHLDQKKLESVFRSGK</sequence>
<evidence type="ECO:0000313" key="2">
    <source>
        <dbReference type="EMBL" id="AWI55403.1"/>
    </source>
</evidence>
<keyword evidence="1" id="KW-0732">Signal</keyword>
<evidence type="ECO:0008006" key="4">
    <source>
        <dbReference type="Google" id="ProtNLM"/>
    </source>
</evidence>
<dbReference type="AlphaFoldDB" id="A0A2U8FWJ5"/>
<protein>
    <recommendedName>
        <fullName evidence="4">DUF2059 domain-containing protein</fullName>
    </recommendedName>
</protein>
<keyword evidence="3" id="KW-1185">Reference proteome</keyword>
<keyword evidence="2" id="KW-0614">Plasmid</keyword>
<dbReference type="EMBL" id="CP029211">
    <property type="protein sequence ID" value="AWI55403.1"/>
    <property type="molecule type" value="Genomic_DNA"/>
</dbReference>
<evidence type="ECO:0000313" key="3">
    <source>
        <dbReference type="Proteomes" id="UP000244892"/>
    </source>
</evidence>
<geneLocation type="plasmid" evidence="3">
    <name>ptb101</name>
</geneLocation>
<organism evidence="2 3">
    <name type="scientific">Aquabacterium olei</name>
    <dbReference type="NCBI Taxonomy" id="1296669"/>
    <lineage>
        <taxon>Bacteria</taxon>
        <taxon>Pseudomonadati</taxon>
        <taxon>Pseudomonadota</taxon>
        <taxon>Betaproteobacteria</taxon>
        <taxon>Burkholderiales</taxon>
        <taxon>Aquabacterium</taxon>
    </lineage>
</organism>
<gene>
    <name evidence="2" type="ORF">DEH84_17570</name>
</gene>
<evidence type="ECO:0000256" key="1">
    <source>
        <dbReference type="SAM" id="SignalP"/>
    </source>
</evidence>
<feature type="chain" id="PRO_5015944840" description="DUF2059 domain-containing protein" evidence="1">
    <location>
        <begin position="22"/>
        <end position="149"/>
    </location>
</feature>
<dbReference type="OrthoDB" id="5508986at2"/>
<name>A0A2U8FWJ5_9BURK</name>
<dbReference type="KEGG" id="aon:DEH84_17570"/>
<reference evidence="2 3" key="1">
    <citation type="submission" date="2018-05" db="EMBL/GenBank/DDBJ databases">
        <title>complete genome sequence of Aquabacterium olei NBRC 110486.</title>
        <authorList>
            <person name="Tang B."/>
            <person name="Chang J."/>
            <person name="Zhang L."/>
            <person name="Yang H."/>
        </authorList>
    </citation>
    <scope>NUCLEOTIDE SEQUENCE [LARGE SCALE GENOMIC DNA]</scope>
    <source>
        <strain evidence="2 3">NBRC 110486</strain>
        <plasmid evidence="3">Plasmid ptb101</plasmid>
    </source>
</reference>
<proteinExistence type="predicted"/>
<feature type="signal peptide" evidence="1">
    <location>
        <begin position="1"/>
        <end position="21"/>
    </location>
</feature>